<proteinExistence type="predicted"/>
<evidence type="ECO:0000313" key="9">
    <source>
        <dbReference type="Proteomes" id="UP000228945"/>
    </source>
</evidence>
<dbReference type="Proteomes" id="UP000228945">
    <property type="component" value="Chromosome"/>
</dbReference>
<feature type="transmembrane region" description="Helical" evidence="6">
    <location>
        <begin position="270"/>
        <end position="287"/>
    </location>
</feature>
<comment type="subcellular location">
    <subcellularLocation>
        <location evidence="1">Membrane</location>
        <topology evidence="1">Multi-pass membrane protein</topology>
    </subcellularLocation>
</comment>
<feature type="transmembrane region" description="Helical" evidence="6">
    <location>
        <begin position="30"/>
        <end position="50"/>
    </location>
</feature>
<dbReference type="RefSeq" id="WP_099620387.1">
    <property type="nucleotide sequence ID" value="NZ_CP024201.1"/>
</dbReference>
<dbReference type="PANTHER" id="PTHR37422:SF23">
    <property type="entry name" value="TEICHURONIC ACID BIOSYNTHESIS PROTEIN TUAE"/>
    <property type="match status" value="1"/>
</dbReference>
<feature type="transmembrane region" description="Helical" evidence="6">
    <location>
        <begin position="142"/>
        <end position="160"/>
    </location>
</feature>
<dbReference type="OrthoDB" id="7628239at2"/>
<feature type="transmembrane region" description="Helical" evidence="6">
    <location>
        <begin position="172"/>
        <end position="191"/>
    </location>
</feature>
<keyword evidence="4 6" id="KW-0472">Membrane</keyword>
<dbReference type="Pfam" id="PF04932">
    <property type="entry name" value="Wzy_C"/>
    <property type="match status" value="1"/>
</dbReference>
<evidence type="ECO:0000256" key="2">
    <source>
        <dbReference type="ARBA" id="ARBA00022692"/>
    </source>
</evidence>
<keyword evidence="3 6" id="KW-1133">Transmembrane helix</keyword>
<dbReference type="KEGG" id="cmb:CSW64_01250"/>
<dbReference type="InterPro" id="IPR051533">
    <property type="entry name" value="WaaL-like"/>
</dbReference>
<feature type="domain" description="O-antigen ligase-related" evidence="7">
    <location>
        <begin position="255"/>
        <end position="398"/>
    </location>
</feature>
<evidence type="ECO:0000256" key="5">
    <source>
        <dbReference type="SAM" id="MobiDB-lite"/>
    </source>
</evidence>
<evidence type="ECO:0000256" key="6">
    <source>
        <dbReference type="SAM" id="Phobius"/>
    </source>
</evidence>
<feature type="transmembrane region" description="Helical" evidence="6">
    <location>
        <begin position="85"/>
        <end position="104"/>
    </location>
</feature>
<feature type="compositionally biased region" description="Basic residues" evidence="5">
    <location>
        <begin position="1"/>
        <end position="10"/>
    </location>
</feature>
<protein>
    <recommendedName>
        <fullName evidence="7">O-antigen ligase-related domain-containing protein</fullName>
    </recommendedName>
</protein>
<keyword evidence="9" id="KW-1185">Reference proteome</keyword>
<feature type="transmembrane region" description="Helical" evidence="6">
    <location>
        <begin position="247"/>
        <end position="264"/>
    </location>
</feature>
<feature type="transmembrane region" description="Helical" evidence="6">
    <location>
        <begin position="299"/>
        <end position="318"/>
    </location>
</feature>
<reference evidence="8 9" key="1">
    <citation type="submission" date="2017-10" db="EMBL/GenBank/DDBJ databases">
        <title>Genome sequence of Caulobacter mirabilis FWC38.</title>
        <authorList>
            <person name="Fiebig A."/>
            <person name="Crosson S."/>
        </authorList>
    </citation>
    <scope>NUCLEOTIDE SEQUENCE [LARGE SCALE GENOMIC DNA]</scope>
    <source>
        <strain evidence="8 9">FWC 38</strain>
    </source>
</reference>
<accession>A0A2D2ASZ6</accession>
<dbReference type="AlphaFoldDB" id="A0A2D2ASZ6"/>
<dbReference type="PANTHER" id="PTHR37422">
    <property type="entry name" value="TEICHURONIC ACID BIOSYNTHESIS PROTEIN TUAE"/>
    <property type="match status" value="1"/>
</dbReference>
<organism evidence="8 9">
    <name type="scientific">Caulobacter mirabilis</name>
    <dbReference type="NCBI Taxonomy" id="69666"/>
    <lineage>
        <taxon>Bacteria</taxon>
        <taxon>Pseudomonadati</taxon>
        <taxon>Pseudomonadota</taxon>
        <taxon>Alphaproteobacteria</taxon>
        <taxon>Caulobacterales</taxon>
        <taxon>Caulobacteraceae</taxon>
        <taxon>Caulobacter</taxon>
    </lineage>
</organism>
<evidence type="ECO:0000259" key="7">
    <source>
        <dbReference type="Pfam" id="PF04932"/>
    </source>
</evidence>
<feature type="region of interest" description="Disordered" evidence="5">
    <location>
        <begin position="467"/>
        <end position="488"/>
    </location>
</feature>
<evidence type="ECO:0000256" key="4">
    <source>
        <dbReference type="ARBA" id="ARBA00023136"/>
    </source>
</evidence>
<feature type="region of interest" description="Disordered" evidence="5">
    <location>
        <begin position="1"/>
        <end position="20"/>
    </location>
</feature>
<keyword evidence="2 6" id="KW-0812">Transmembrane</keyword>
<feature type="transmembrane region" description="Helical" evidence="6">
    <location>
        <begin position="56"/>
        <end position="78"/>
    </location>
</feature>
<evidence type="ECO:0000256" key="1">
    <source>
        <dbReference type="ARBA" id="ARBA00004141"/>
    </source>
</evidence>
<feature type="transmembrane region" description="Helical" evidence="6">
    <location>
        <begin position="218"/>
        <end position="235"/>
    </location>
</feature>
<dbReference type="GO" id="GO:0016020">
    <property type="term" value="C:membrane"/>
    <property type="evidence" value="ECO:0007669"/>
    <property type="project" value="UniProtKB-SubCell"/>
</dbReference>
<feature type="transmembrane region" description="Helical" evidence="6">
    <location>
        <begin position="443"/>
        <end position="464"/>
    </location>
</feature>
<dbReference type="InterPro" id="IPR007016">
    <property type="entry name" value="O-antigen_ligase-rel_domated"/>
</dbReference>
<feature type="transmembrane region" description="Helical" evidence="6">
    <location>
        <begin position="418"/>
        <end position="437"/>
    </location>
</feature>
<gene>
    <name evidence="8" type="ORF">CSW64_01250</name>
</gene>
<evidence type="ECO:0000256" key="3">
    <source>
        <dbReference type="ARBA" id="ARBA00022989"/>
    </source>
</evidence>
<name>A0A2D2ASZ6_9CAUL</name>
<dbReference type="EMBL" id="CP024201">
    <property type="protein sequence ID" value="ATQ41130.1"/>
    <property type="molecule type" value="Genomic_DNA"/>
</dbReference>
<evidence type="ECO:0000313" key="8">
    <source>
        <dbReference type="EMBL" id="ATQ41130.1"/>
    </source>
</evidence>
<sequence>MVEARKKTRSRVSAGGRQQRPLGQRFGMSIDLLTGLSLALAATSFLLGGASRENEGLLAVVELSALPLLCVAGGRLYLSGQWRNHIAALLLMGAVLLLPLIQLIPLPYGVWTALPQREALAGALEAAGAGRPWAPLSLTPEFTLAVFLGLLPPAAMFLAALQLTPRAQRGIVGVYIALAAVSVLIGLFQAFGDLSGALYPYKTTNYGSPVGLFANRNHLATLLLATLPLAGLFLAETGSGQTDRSKLVIAGAALFTLIALVGLIAIESRAGILLAGPALIALLLVARKTGRRRGSNGRWHLVAGGALAMASVVVVFAIEPILKRFGAPPEVGRADAWQTIAQAAGAYMPFGGGFGAFDTVYRSVEPLSRVAPNYFNHAHNDYLELWLEGGLLGLLLLLAALVWLGVETVRTWRNREGSALSLAVTASIALVLLHSAVDYPLRTQTMAVLFAFCCGVIANGRVLSPERRRSRRRRPPEGSGIDRENVEA</sequence>
<feature type="transmembrane region" description="Helical" evidence="6">
    <location>
        <begin position="385"/>
        <end position="406"/>
    </location>
</feature>